<reference evidence="4 5" key="1">
    <citation type="submission" date="2023-08" db="EMBL/GenBank/DDBJ databases">
        <title>Oxalobacteraceae gen .nov., isolated from river sludge outside the plant.</title>
        <authorList>
            <person name="Zhao S.Y."/>
        </authorList>
    </citation>
    <scope>NUCLEOTIDE SEQUENCE [LARGE SCALE GENOMIC DNA]</scope>
    <source>
        <strain evidence="4 5">R-40</strain>
    </source>
</reference>
<dbReference type="InterPro" id="IPR051053">
    <property type="entry name" value="ECH/Chromodomain_protein"/>
</dbReference>
<dbReference type="InterPro" id="IPR001753">
    <property type="entry name" value="Enoyl-CoA_hydra/iso"/>
</dbReference>
<dbReference type="Proteomes" id="UP001225596">
    <property type="component" value="Unassembled WGS sequence"/>
</dbReference>
<evidence type="ECO:0000313" key="4">
    <source>
        <dbReference type="EMBL" id="MDQ9168954.1"/>
    </source>
</evidence>
<evidence type="ECO:0000256" key="1">
    <source>
        <dbReference type="ARBA" id="ARBA00004275"/>
    </source>
</evidence>
<dbReference type="PANTHER" id="PTHR43684">
    <property type="match status" value="1"/>
</dbReference>
<sequence length="245" mass="26800">MIQTRKEDGICTIELNRPEKKNALTAAMYQALADALHDAGQDEKISVILLAGTEDAFTAGNDLQDFIDHPPVYPHSPVFYFMQQLSHAAKPVVAAVCGPAIGIGTTMLLHCDLVYAAADARFGMPFTQLGLCPEFASTLLVPRIAGYRRAAEKLLLGDVFDAQEAREMGLINKILPAEHVLHYAHAQAARLASMPAPSLRLTKGLMKEADRAAINDRIAEESKYFSEMLNAPAARQAILRFLQKK</sequence>
<keyword evidence="3" id="KW-0413">Isomerase</keyword>
<comment type="caution">
    <text evidence="4">The sequence shown here is derived from an EMBL/GenBank/DDBJ whole genome shotgun (WGS) entry which is preliminary data.</text>
</comment>
<name>A0ABU1BJG7_9BURK</name>
<gene>
    <name evidence="4" type="ORF">Q8A64_00880</name>
</gene>
<dbReference type="PANTHER" id="PTHR43684:SF1">
    <property type="entry name" value="ENOYL-COA DELTA ISOMERASE 2"/>
    <property type="match status" value="1"/>
</dbReference>
<organism evidence="4 5">
    <name type="scientific">Keguizhuia sedimenti</name>
    <dbReference type="NCBI Taxonomy" id="3064264"/>
    <lineage>
        <taxon>Bacteria</taxon>
        <taxon>Pseudomonadati</taxon>
        <taxon>Pseudomonadota</taxon>
        <taxon>Betaproteobacteria</taxon>
        <taxon>Burkholderiales</taxon>
        <taxon>Oxalobacteraceae</taxon>
        <taxon>Keguizhuia</taxon>
    </lineage>
</organism>
<accession>A0ABU1BJG7</accession>
<keyword evidence="2" id="KW-0576">Peroxisome</keyword>
<keyword evidence="5" id="KW-1185">Reference proteome</keyword>
<comment type="subcellular location">
    <subcellularLocation>
        <location evidence="1">Peroxisome</location>
    </subcellularLocation>
</comment>
<dbReference type="RefSeq" id="WP_338434783.1">
    <property type="nucleotide sequence ID" value="NZ_JAUYVH010000001.1"/>
</dbReference>
<evidence type="ECO:0000313" key="5">
    <source>
        <dbReference type="Proteomes" id="UP001225596"/>
    </source>
</evidence>
<dbReference type="InterPro" id="IPR029045">
    <property type="entry name" value="ClpP/crotonase-like_dom_sf"/>
</dbReference>
<evidence type="ECO:0000256" key="2">
    <source>
        <dbReference type="ARBA" id="ARBA00023140"/>
    </source>
</evidence>
<evidence type="ECO:0000256" key="3">
    <source>
        <dbReference type="ARBA" id="ARBA00023235"/>
    </source>
</evidence>
<dbReference type="Gene3D" id="3.90.226.10">
    <property type="entry name" value="2-enoyl-CoA Hydratase, Chain A, domain 1"/>
    <property type="match status" value="1"/>
</dbReference>
<dbReference type="CDD" id="cd06558">
    <property type="entry name" value="crotonase-like"/>
    <property type="match status" value="1"/>
</dbReference>
<proteinExistence type="predicted"/>
<dbReference type="EMBL" id="JAUYVH010000001">
    <property type="protein sequence ID" value="MDQ9168954.1"/>
    <property type="molecule type" value="Genomic_DNA"/>
</dbReference>
<dbReference type="Pfam" id="PF00378">
    <property type="entry name" value="ECH_1"/>
    <property type="match status" value="1"/>
</dbReference>
<protein>
    <submittedName>
        <fullName evidence="4">Enoyl-CoA hydratase</fullName>
    </submittedName>
</protein>
<dbReference type="SUPFAM" id="SSF52096">
    <property type="entry name" value="ClpP/crotonase"/>
    <property type="match status" value="1"/>
</dbReference>